<dbReference type="Proteomes" id="UP000199424">
    <property type="component" value="Unassembled WGS sequence"/>
</dbReference>
<dbReference type="PANTHER" id="PTHR46211">
    <property type="entry name" value="GLYCEROPHOSPHORYL DIESTER PHOSPHODIESTERASE"/>
    <property type="match status" value="1"/>
</dbReference>
<name>A0A1I6H450_9GAMM</name>
<evidence type="ECO:0000259" key="1">
    <source>
        <dbReference type="PROSITE" id="PS51704"/>
    </source>
</evidence>
<gene>
    <name evidence="2" type="ORF">SAMN04488070_1423</name>
</gene>
<keyword evidence="3" id="KW-1185">Reference proteome</keyword>
<dbReference type="Gene3D" id="3.20.20.190">
    <property type="entry name" value="Phosphatidylinositol (PI) phosphodiesterase"/>
    <property type="match status" value="1"/>
</dbReference>
<evidence type="ECO:0000313" key="2">
    <source>
        <dbReference type="EMBL" id="SFR49222.1"/>
    </source>
</evidence>
<dbReference type="Pfam" id="PF03009">
    <property type="entry name" value="GDPD"/>
    <property type="match status" value="1"/>
</dbReference>
<dbReference type="PANTHER" id="PTHR46211:SF1">
    <property type="entry name" value="GLYCEROPHOSPHODIESTER PHOSPHODIESTERASE, CYTOPLASMIC"/>
    <property type="match status" value="1"/>
</dbReference>
<dbReference type="InterPro" id="IPR030395">
    <property type="entry name" value="GP_PDE_dom"/>
</dbReference>
<sequence length="242" mass="27707">MLIFAHRGASFEAPENTIAAFSRALDAQADGIEIDVYPIEDEWLVFHDRYLARLTAQTGRLHDLTLAQVRTLKVFGQQPIPTLDETLDFIQGRCQVNIELKGADIKRGLTRHLRRAVEHANFQPEQLLVSSFNHHWLAQLKQDHPHQRIGALTTSCPLNYAYFAEQLDAWSVHIDVDFVTQEFVDDAHQRGLKVFVFTVDEPDDMRDLNEMGVDGIFTNHPTLARNVLHGLFVDAREANRWD</sequence>
<dbReference type="RefSeq" id="WP_092857022.1">
    <property type="nucleotide sequence ID" value="NZ_FOYU01000002.1"/>
</dbReference>
<dbReference type="AlphaFoldDB" id="A0A1I6H450"/>
<feature type="domain" description="GP-PDE" evidence="1">
    <location>
        <begin position="1"/>
        <end position="228"/>
    </location>
</feature>
<organism evidence="2 3">
    <name type="scientific">Pseudidiomarina maritima</name>
    <dbReference type="NCBI Taxonomy" id="519453"/>
    <lineage>
        <taxon>Bacteria</taxon>
        <taxon>Pseudomonadati</taxon>
        <taxon>Pseudomonadota</taxon>
        <taxon>Gammaproteobacteria</taxon>
        <taxon>Alteromonadales</taxon>
        <taxon>Idiomarinaceae</taxon>
        <taxon>Pseudidiomarina</taxon>
    </lineage>
</organism>
<evidence type="ECO:0000313" key="3">
    <source>
        <dbReference type="Proteomes" id="UP000199424"/>
    </source>
</evidence>
<accession>A0A1I6H450</accession>
<dbReference type="SUPFAM" id="SSF51695">
    <property type="entry name" value="PLC-like phosphodiesterases"/>
    <property type="match status" value="1"/>
</dbReference>
<reference evidence="3" key="1">
    <citation type="submission" date="2016-10" db="EMBL/GenBank/DDBJ databases">
        <authorList>
            <person name="Varghese N."/>
            <person name="Submissions S."/>
        </authorList>
    </citation>
    <scope>NUCLEOTIDE SEQUENCE [LARGE SCALE GENOMIC DNA]</scope>
    <source>
        <strain evidence="3">CGMCC 1.7285</strain>
    </source>
</reference>
<protein>
    <submittedName>
        <fullName evidence="2">Glycerophosphoryl diester phosphodiesterase</fullName>
    </submittedName>
</protein>
<dbReference type="GO" id="GO:0008081">
    <property type="term" value="F:phosphoric diester hydrolase activity"/>
    <property type="evidence" value="ECO:0007669"/>
    <property type="project" value="InterPro"/>
</dbReference>
<dbReference type="PROSITE" id="PS51704">
    <property type="entry name" value="GP_PDE"/>
    <property type="match status" value="1"/>
</dbReference>
<dbReference type="EMBL" id="FOYU01000002">
    <property type="protein sequence ID" value="SFR49222.1"/>
    <property type="molecule type" value="Genomic_DNA"/>
</dbReference>
<dbReference type="InterPro" id="IPR017946">
    <property type="entry name" value="PLC-like_Pdiesterase_TIM-brl"/>
</dbReference>
<dbReference type="GO" id="GO:0006629">
    <property type="term" value="P:lipid metabolic process"/>
    <property type="evidence" value="ECO:0007669"/>
    <property type="project" value="InterPro"/>
</dbReference>
<proteinExistence type="predicted"/>